<evidence type="ECO:0000259" key="1">
    <source>
        <dbReference type="SMART" id="SM00670"/>
    </source>
</evidence>
<dbReference type="Pfam" id="PF10130">
    <property type="entry name" value="PIN_2"/>
    <property type="match status" value="1"/>
</dbReference>
<evidence type="ECO:0000313" key="2">
    <source>
        <dbReference type="EMBL" id="PIZ15126.1"/>
    </source>
</evidence>
<name>A0A2M7S6J7_9BACT</name>
<organism evidence="2 3">
    <name type="scientific">Candidatus Desantisbacteria bacterium CG_4_10_14_0_8_um_filter_48_22</name>
    <dbReference type="NCBI Taxonomy" id="1974543"/>
    <lineage>
        <taxon>Bacteria</taxon>
        <taxon>Candidatus Desantisiibacteriota</taxon>
    </lineage>
</organism>
<dbReference type="EMBL" id="PFMR01000280">
    <property type="protein sequence ID" value="PIZ15126.1"/>
    <property type="molecule type" value="Genomic_DNA"/>
</dbReference>
<sequence>MRLVIDTNILISALLKDSSARRILLLPFFEFYIPEFALEEIEKHKFMICKRSGLTETEFSLILSILLDSISIVPRSRVQKLIEQATNLIGQIDEFDIPFVALALAIPNDGIWSEDKHLLKQRKIKIWKTEGLLKML</sequence>
<feature type="domain" description="PIN" evidence="1">
    <location>
        <begin position="1"/>
        <end position="120"/>
    </location>
</feature>
<dbReference type="SUPFAM" id="SSF88723">
    <property type="entry name" value="PIN domain-like"/>
    <property type="match status" value="1"/>
</dbReference>
<dbReference type="Gene3D" id="3.40.50.1010">
    <property type="entry name" value="5'-nuclease"/>
    <property type="match status" value="1"/>
</dbReference>
<dbReference type="AlphaFoldDB" id="A0A2M7S6J7"/>
<dbReference type="SMART" id="SM00670">
    <property type="entry name" value="PINc"/>
    <property type="match status" value="1"/>
</dbReference>
<dbReference type="InterPro" id="IPR029060">
    <property type="entry name" value="PIN-like_dom_sf"/>
</dbReference>
<gene>
    <name evidence="2" type="ORF">COY52_10360</name>
</gene>
<evidence type="ECO:0000313" key="3">
    <source>
        <dbReference type="Proteomes" id="UP000229307"/>
    </source>
</evidence>
<dbReference type="Proteomes" id="UP000229307">
    <property type="component" value="Unassembled WGS sequence"/>
</dbReference>
<dbReference type="InterPro" id="IPR002716">
    <property type="entry name" value="PIN_dom"/>
</dbReference>
<reference evidence="3" key="1">
    <citation type="submission" date="2017-09" db="EMBL/GenBank/DDBJ databases">
        <title>Depth-based differentiation of microbial function through sediment-hosted aquifers and enrichment of novel symbionts in the deep terrestrial subsurface.</title>
        <authorList>
            <person name="Probst A.J."/>
            <person name="Ladd B."/>
            <person name="Jarett J.K."/>
            <person name="Geller-Mcgrath D.E."/>
            <person name="Sieber C.M.K."/>
            <person name="Emerson J.B."/>
            <person name="Anantharaman K."/>
            <person name="Thomas B.C."/>
            <person name="Malmstrom R."/>
            <person name="Stieglmeier M."/>
            <person name="Klingl A."/>
            <person name="Woyke T."/>
            <person name="Ryan C.M."/>
            <person name="Banfield J.F."/>
        </authorList>
    </citation>
    <scope>NUCLEOTIDE SEQUENCE [LARGE SCALE GENOMIC DNA]</scope>
</reference>
<accession>A0A2M7S6J7</accession>
<dbReference type="CDD" id="cd09854">
    <property type="entry name" value="PIN_VapC-like"/>
    <property type="match status" value="1"/>
</dbReference>
<comment type="caution">
    <text evidence="2">The sequence shown here is derived from an EMBL/GenBank/DDBJ whole genome shotgun (WGS) entry which is preliminary data.</text>
</comment>
<protein>
    <recommendedName>
        <fullName evidence="1">PIN domain-containing protein</fullName>
    </recommendedName>
</protein>
<proteinExistence type="predicted"/>